<name>N2BGA2_9HELI</name>
<evidence type="ECO:0000313" key="2">
    <source>
        <dbReference type="Proteomes" id="UP000012527"/>
    </source>
</evidence>
<reference evidence="1 2" key="1">
    <citation type="submission" date="2013-02" db="EMBL/GenBank/DDBJ databases">
        <title>The Genome Sequence of Helicobacter bilis WiWa.</title>
        <authorList>
            <consortium name="The Broad Institute Genome Sequencing Platform"/>
            <person name="Ward D."/>
            <person name="Overstreet A.-M.C."/>
            <person name="Ramer-Tait A.E."/>
            <person name="Phillips G.J."/>
            <person name="Wannemuehler M.J."/>
            <person name="Walker B."/>
            <person name="Young S.K."/>
            <person name="Zeng Q."/>
            <person name="Gargeya S."/>
            <person name="Fitzgerald M."/>
            <person name="Haas B."/>
            <person name="Abouelleil A."/>
            <person name="Alvarado L."/>
            <person name="Arachchi H.M."/>
            <person name="Berlin A.M."/>
            <person name="Chapman S.B."/>
            <person name="Dewar J."/>
            <person name="Goldberg J."/>
            <person name="Griggs A."/>
            <person name="Gujja S."/>
            <person name="Hansen M."/>
            <person name="Howarth C."/>
            <person name="Imamovic A."/>
            <person name="Larimer J."/>
            <person name="McCowan C."/>
            <person name="Murphy C."/>
            <person name="Neiman D."/>
            <person name="Pearson M."/>
            <person name="Priest M."/>
            <person name="Roberts A."/>
            <person name="Saif S."/>
            <person name="Shea T."/>
            <person name="Sisk P."/>
            <person name="Sykes S."/>
            <person name="Wortman J."/>
            <person name="Nusbaum C."/>
            <person name="Birren B."/>
        </authorList>
    </citation>
    <scope>NUCLEOTIDE SEQUENCE [LARGE SCALE GENOMIC DNA]</scope>
    <source>
        <strain evidence="1 2">WiWa</strain>
    </source>
</reference>
<gene>
    <name evidence="1" type="ORF">C826_00636</name>
</gene>
<organism evidence="1 2">
    <name type="scientific">Helicobacter bilis WiWa</name>
    <dbReference type="NCBI Taxonomy" id="1235804"/>
    <lineage>
        <taxon>Bacteria</taxon>
        <taxon>Pseudomonadati</taxon>
        <taxon>Campylobacterota</taxon>
        <taxon>Epsilonproteobacteria</taxon>
        <taxon>Campylobacterales</taxon>
        <taxon>Helicobacteraceae</taxon>
        <taxon>Helicobacter</taxon>
    </lineage>
</organism>
<dbReference type="AlphaFoldDB" id="N2BGA2"/>
<dbReference type="HOGENOM" id="CLU_2770194_0_0_7"/>
<proteinExistence type="predicted"/>
<evidence type="ECO:0000313" key="1">
    <source>
        <dbReference type="EMBL" id="EMZ40802.1"/>
    </source>
</evidence>
<accession>N2BGA2</accession>
<dbReference type="EMBL" id="AQFW01000005">
    <property type="protein sequence ID" value="EMZ40802.1"/>
    <property type="molecule type" value="Genomic_DNA"/>
</dbReference>
<dbReference type="Proteomes" id="UP000012527">
    <property type="component" value="Unassembled WGS sequence"/>
</dbReference>
<dbReference type="PATRIC" id="fig|1235804.3.peg.698"/>
<sequence>MKVPLKTLGIKMEPMQTFINDANKDIAPIFENHMKEYERCGKKMFESGRKKCKAKVNAKTLKMLEAKLN</sequence>
<protein>
    <submittedName>
        <fullName evidence="1">Uncharacterized protein</fullName>
    </submittedName>
</protein>
<comment type="caution">
    <text evidence="1">The sequence shown here is derived from an EMBL/GenBank/DDBJ whole genome shotgun (WGS) entry which is preliminary data.</text>
</comment>